<feature type="compositionally biased region" description="Basic and acidic residues" evidence="1">
    <location>
        <begin position="11"/>
        <end position="32"/>
    </location>
</feature>
<comment type="caution">
    <text evidence="2">The sequence shown here is derived from an EMBL/GenBank/DDBJ whole genome shotgun (WGS) entry which is preliminary data.</text>
</comment>
<accession>A0A8T0TWV3</accession>
<dbReference type="AlphaFoldDB" id="A0A8T0TWV3"/>
<reference evidence="2" key="1">
    <citation type="submission" date="2020-05" db="EMBL/GenBank/DDBJ databases">
        <title>WGS assembly of Panicum virgatum.</title>
        <authorList>
            <person name="Lovell J.T."/>
            <person name="Jenkins J."/>
            <person name="Shu S."/>
            <person name="Juenger T.E."/>
            <person name="Schmutz J."/>
        </authorList>
    </citation>
    <scope>NUCLEOTIDE SEQUENCE</scope>
    <source>
        <strain evidence="2">AP13</strain>
    </source>
</reference>
<proteinExistence type="predicted"/>
<dbReference type="Proteomes" id="UP000823388">
    <property type="component" value="Chromosome 4K"/>
</dbReference>
<organism evidence="2 3">
    <name type="scientific">Panicum virgatum</name>
    <name type="common">Blackwell switchgrass</name>
    <dbReference type="NCBI Taxonomy" id="38727"/>
    <lineage>
        <taxon>Eukaryota</taxon>
        <taxon>Viridiplantae</taxon>
        <taxon>Streptophyta</taxon>
        <taxon>Embryophyta</taxon>
        <taxon>Tracheophyta</taxon>
        <taxon>Spermatophyta</taxon>
        <taxon>Magnoliopsida</taxon>
        <taxon>Liliopsida</taxon>
        <taxon>Poales</taxon>
        <taxon>Poaceae</taxon>
        <taxon>PACMAD clade</taxon>
        <taxon>Panicoideae</taxon>
        <taxon>Panicodae</taxon>
        <taxon>Paniceae</taxon>
        <taxon>Panicinae</taxon>
        <taxon>Panicum</taxon>
        <taxon>Panicum sect. Hiantes</taxon>
    </lineage>
</organism>
<feature type="region of interest" description="Disordered" evidence="1">
    <location>
        <begin position="1"/>
        <end position="43"/>
    </location>
</feature>
<gene>
    <name evidence="2" type="ORF">PVAP13_4KG364288</name>
</gene>
<evidence type="ECO:0000313" key="3">
    <source>
        <dbReference type="Proteomes" id="UP000823388"/>
    </source>
</evidence>
<evidence type="ECO:0000256" key="1">
    <source>
        <dbReference type="SAM" id="MobiDB-lite"/>
    </source>
</evidence>
<dbReference type="EMBL" id="CM029043">
    <property type="protein sequence ID" value="KAG2613433.1"/>
    <property type="molecule type" value="Genomic_DNA"/>
</dbReference>
<protein>
    <submittedName>
        <fullName evidence="2">Uncharacterized protein</fullName>
    </submittedName>
</protein>
<evidence type="ECO:0000313" key="2">
    <source>
        <dbReference type="EMBL" id="KAG2613433.1"/>
    </source>
</evidence>
<sequence>MWHPEPSPGRADLRVPGRAGDVEHAELGEGGRRSRRRRRRDAAQAAEAAVLEAAALARPATDPHGGAARLTRRRGRQIMLLRRDQSLIFLERRVGMPWPSWHVALAEAYPRLRGAAGLGGSLCIKRLPVVQLGTRRSCKDGTCAA</sequence>
<name>A0A8T0TWV3_PANVG</name>
<keyword evidence="3" id="KW-1185">Reference proteome</keyword>